<reference evidence="1 2" key="1">
    <citation type="journal article" date="2016" name="Nat. Commun.">
        <title>Ectomycorrhizal ecology is imprinted in the genome of the dominant symbiotic fungus Cenococcum geophilum.</title>
        <authorList>
            <consortium name="DOE Joint Genome Institute"/>
            <person name="Peter M."/>
            <person name="Kohler A."/>
            <person name="Ohm R.A."/>
            <person name="Kuo A."/>
            <person name="Krutzmann J."/>
            <person name="Morin E."/>
            <person name="Arend M."/>
            <person name="Barry K.W."/>
            <person name="Binder M."/>
            <person name="Choi C."/>
            <person name="Clum A."/>
            <person name="Copeland A."/>
            <person name="Grisel N."/>
            <person name="Haridas S."/>
            <person name="Kipfer T."/>
            <person name="LaButti K."/>
            <person name="Lindquist E."/>
            <person name="Lipzen A."/>
            <person name="Maire R."/>
            <person name="Meier B."/>
            <person name="Mihaltcheva S."/>
            <person name="Molinier V."/>
            <person name="Murat C."/>
            <person name="Poggeler S."/>
            <person name="Quandt C.A."/>
            <person name="Sperisen C."/>
            <person name="Tritt A."/>
            <person name="Tisserant E."/>
            <person name="Crous P.W."/>
            <person name="Henrissat B."/>
            <person name="Nehls U."/>
            <person name="Egli S."/>
            <person name="Spatafora J.W."/>
            <person name="Grigoriev I.V."/>
            <person name="Martin F.M."/>
        </authorList>
    </citation>
    <scope>NUCLEOTIDE SEQUENCE [LARGE SCALE GENOMIC DNA]</scope>
    <source>
        <strain evidence="1 2">CBS 207.34</strain>
    </source>
</reference>
<protein>
    <submittedName>
        <fullName evidence="1">Uncharacterized protein</fullName>
    </submittedName>
</protein>
<evidence type="ECO:0000313" key="1">
    <source>
        <dbReference type="EMBL" id="OCL10092.1"/>
    </source>
</evidence>
<proteinExistence type="predicted"/>
<keyword evidence="2" id="KW-1185">Reference proteome</keyword>
<gene>
    <name evidence="1" type="ORF">AOQ84DRAFT_362707</name>
</gene>
<dbReference type="Proteomes" id="UP000250140">
    <property type="component" value="Unassembled WGS sequence"/>
</dbReference>
<name>A0A8E2F3Y5_9PEZI</name>
<dbReference type="AlphaFoldDB" id="A0A8E2F3Y5"/>
<dbReference type="EMBL" id="KV749309">
    <property type="protein sequence ID" value="OCL10092.1"/>
    <property type="molecule type" value="Genomic_DNA"/>
</dbReference>
<organism evidence="1 2">
    <name type="scientific">Glonium stellatum</name>
    <dbReference type="NCBI Taxonomy" id="574774"/>
    <lineage>
        <taxon>Eukaryota</taxon>
        <taxon>Fungi</taxon>
        <taxon>Dikarya</taxon>
        <taxon>Ascomycota</taxon>
        <taxon>Pezizomycotina</taxon>
        <taxon>Dothideomycetes</taxon>
        <taxon>Pleosporomycetidae</taxon>
        <taxon>Gloniales</taxon>
        <taxon>Gloniaceae</taxon>
        <taxon>Glonium</taxon>
    </lineage>
</organism>
<sequence length="220" mass="25127">MSFSREQVGHEIAEEETNWDEQVEDHLAEAPERAHTSEKVYTALGTNEERATEYHQYTPYTFDDTSSAEPYHYHQQNGPTTFRSNNFVNTPYAYLGAWPTNTTLSSAFSFAPMAPTAVFDPQIVGTGIHDLSGYQGILRETMPRQAILPEPLPATVQRHHPTTVNTDLQQQNRSVIAWEYTGDVDNISKHGEPVYLDRNLTRSTPARGYTKIEFKEYQRR</sequence>
<evidence type="ECO:0000313" key="2">
    <source>
        <dbReference type="Proteomes" id="UP000250140"/>
    </source>
</evidence>
<accession>A0A8E2F3Y5</accession>